<dbReference type="Proteomes" id="UP001055811">
    <property type="component" value="Linkage Group LG02"/>
</dbReference>
<sequence length="121" mass="14062">MSLGANLSQSNIKGQVWLCIHSLSGRFVNFYANNIILFLWVHLLRFFCGFGCYIPTPLIVSIFSCKFKEFVLALLIQISNFLYLYRRDLGAILDDRKCMNKTKTKPIDMNELFNSVESFLY</sequence>
<protein>
    <submittedName>
        <fullName evidence="1">Uncharacterized protein</fullName>
    </submittedName>
</protein>
<name>A0ACB9GHD1_CICIN</name>
<dbReference type="EMBL" id="CM042010">
    <property type="protein sequence ID" value="KAI3782850.1"/>
    <property type="molecule type" value="Genomic_DNA"/>
</dbReference>
<accession>A0ACB9GHD1</accession>
<organism evidence="1 2">
    <name type="scientific">Cichorium intybus</name>
    <name type="common">Chicory</name>
    <dbReference type="NCBI Taxonomy" id="13427"/>
    <lineage>
        <taxon>Eukaryota</taxon>
        <taxon>Viridiplantae</taxon>
        <taxon>Streptophyta</taxon>
        <taxon>Embryophyta</taxon>
        <taxon>Tracheophyta</taxon>
        <taxon>Spermatophyta</taxon>
        <taxon>Magnoliopsida</taxon>
        <taxon>eudicotyledons</taxon>
        <taxon>Gunneridae</taxon>
        <taxon>Pentapetalae</taxon>
        <taxon>asterids</taxon>
        <taxon>campanulids</taxon>
        <taxon>Asterales</taxon>
        <taxon>Asteraceae</taxon>
        <taxon>Cichorioideae</taxon>
        <taxon>Cichorieae</taxon>
        <taxon>Cichoriinae</taxon>
        <taxon>Cichorium</taxon>
    </lineage>
</organism>
<comment type="caution">
    <text evidence="1">The sequence shown here is derived from an EMBL/GenBank/DDBJ whole genome shotgun (WGS) entry which is preliminary data.</text>
</comment>
<evidence type="ECO:0000313" key="1">
    <source>
        <dbReference type="EMBL" id="KAI3782850.1"/>
    </source>
</evidence>
<evidence type="ECO:0000313" key="2">
    <source>
        <dbReference type="Proteomes" id="UP001055811"/>
    </source>
</evidence>
<reference evidence="2" key="1">
    <citation type="journal article" date="2022" name="Mol. Ecol. Resour.">
        <title>The genomes of chicory, endive, great burdock and yacon provide insights into Asteraceae palaeo-polyploidization history and plant inulin production.</title>
        <authorList>
            <person name="Fan W."/>
            <person name="Wang S."/>
            <person name="Wang H."/>
            <person name="Wang A."/>
            <person name="Jiang F."/>
            <person name="Liu H."/>
            <person name="Zhao H."/>
            <person name="Xu D."/>
            <person name="Zhang Y."/>
        </authorList>
    </citation>
    <scope>NUCLEOTIDE SEQUENCE [LARGE SCALE GENOMIC DNA]</scope>
    <source>
        <strain evidence="2">cv. Punajuju</strain>
    </source>
</reference>
<keyword evidence="2" id="KW-1185">Reference proteome</keyword>
<gene>
    <name evidence="1" type="ORF">L2E82_12908</name>
</gene>
<reference evidence="1 2" key="2">
    <citation type="journal article" date="2022" name="Mol. Ecol. Resour.">
        <title>The genomes of chicory, endive, great burdock and yacon provide insights into Asteraceae paleo-polyploidization history and plant inulin production.</title>
        <authorList>
            <person name="Fan W."/>
            <person name="Wang S."/>
            <person name="Wang H."/>
            <person name="Wang A."/>
            <person name="Jiang F."/>
            <person name="Liu H."/>
            <person name="Zhao H."/>
            <person name="Xu D."/>
            <person name="Zhang Y."/>
        </authorList>
    </citation>
    <scope>NUCLEOTIDE SEQUENCE [LARGE SCALE GENOMIC DNA]</scope>
    <source>
        <strain evidence="2">cv. Punajuju</strain>
        <tissue evidence="1">Leaves</tissue>
    </source>
</reference>
<proteinExistence type="predicted"/>